<reference evidence="2 3" key="1">
    <citation type="journal article" date="2014" name="Genome Announc.">
        <title>Draft genome sequences of eight enterohepatic helicobacter species isolated from both laboratory and wild rodents.</title>
        <authorList>
            <person name="Sheh A."/>
            <person name="Shen Z."/>
            <person name="Fox J.G."/>
        </authorList>
    </citation>
    <scope>NUCLEOTIDE SEQUENCE [LARGE SCALE GENOMIC DNA]</scope>
    <source>
        <strain evidence="2 3">ATCC 700114</strain>
    </source>
</reference>
<accession>A0A4U8S989</accession>
<dbReference type="GO" id="GO:0016747">
    <property type="term" value="F:acyltransferase activity, transferring groups other than amino-acyl groups"/>
    <property type="evidence" value="ECO:0007669"/>
    <property type="project" value="InterPro"/>
</dbReference>
<evidence type="ECO:0000313" key="3">
    <source>
        <dbReference type="Proteomes" id="UP000029878"/>
    </source>
</evidence>
<gene>
    <name evidence="2" type="ORF">LS81_007635</name>
</gene>
<dbReference type="EMBL" id="JRPL02000019">
    <property type="protein sequence ID" value="TLD82530.1"/>
    <property type="molecule type" value="Genomic_DNA"/>
</dbReference>
<name>A0A4U8S989_9HELI</name>
<dbReference type="InterPro" id="IPR000182">
    <property type="entry name" value="GNAT_dom"/>
</dbReference>
<dbReference type="InterPro" id="IPR016181">
    <property type="entry name" value="Acyl_CoA_acyltransferase"/>
</dbReference>
<evidence type="ECO:0000313" key="2">
    <source>
        <dbReference type="EMBL" id="TLD82530.1"/>
    </source>
</evidence>
<dbReference type="SUPFAM" id="SSF55729">
    <property type="entry name" value="Acyl-CoA N-acyltransferases (Nat)"/>
    <property type="match status" value="1"/>
</dbReference>
<sequence>MTMECREFKIAYLEECSSLYVNVFKREPWNEDNSLEDVRGYFLALLEMNTFFGFVLMCGDHVVGVCVGYIKPYIFNCSVSMEYEIEQFFIANDYQNRGYGRWFLETIIQQLQSCKNKHNINAVILNTHMAYPAFSFYKKVGFDIVDDYCILARYI</sequence>
<feature type="domain" description="N-acetyltransferase" evidence="1">
    <location>
        <begin position="3"/>
        <end position="155"/>
    </location>
</feature>
<dbReference type="Gene3D" id="3.40.630.30">
    <property type="match status" value="1"/>
</dbReference>
<dbReference type="RefSeq" id="WP_034346639.1">
    <property type="nucleotide sequence ID" value="NZ_FZNG01000032.1"/>
</dbReference>
<dbReference type="Proteomes" id="UP000029878">
    <property type="component" value="Unassembled WGS sequence"/>
</dbReference>
<keyword evidence="2" id="KW-0808">Transferase</keyword>
<dbReference type="PROSITE" id="PS51186">
    <property type="entry name" value="GNAT"/>
    <property type="match status" value="1"/>
</dbReference>
<dbReference type="OrthoDB" id="9789605at2"/>
<protein>
    <submittedName>
        <fullName evidence="2">GNAT family N-acetyltransferase</fullName>
    </submittedName>
</protein>
<evidence type="ECO:0000259" key="1">
    <source>
        <dbReference type="PROSITE" id="PS51186"/>
    </source>
</evidence>
<dbReference type="CDD" id="cd04301">
    <property type="entry name" value="NAT_SF"/>
    <property type="match status" value="1"/>
</dbReference>
<dbReference type="Pfam" id="PF00583">
    <property type="entry name" value="Acetyltransf_1"/>
    <property type="match status" value="1"/>
</dbReference>
<proteinExistence type="predicted"/>
<comment type="caution">
    <text evidence="2">The sequence shown here is derived from an EMBL/GenBank/DDBJ whole genome shotgun (WGS) entry which is preliminary data.</text>
</comment>
<dbReference type="AlphaFoldDB" id="A0A4U8S989"/>
<organism evidence="2 3">
    <name type="scientific">Helicobacter trogontum</name>
    <dbReference type="NCBI Taxonomy" id="50960"/>
    <lineage>
        <taxon>Bacteria</taxon>
        <taxon>Pseudomonadati</taxon>
        <taxon>Campylobacterota</taxon>
        <taxon>Epsilonproteobacteria</taxon>
        <taxon>Campylobacterales</taxon>
        <taxon>Helicobacteraceae</taxon>
        <taxon>Helicobacter</taxon>
    </lineage>
</organism>